<dbReference type="CTD" id="6754075"/>
<evidence type="ECO:0000256" key="19">
    <source>
        <dbReference type="ARBA" id="ARBA00023242"/>
    </source>
</evidence>
<evidence type="ECO:0000259" key="24">
    <source>
        <dbReference type="PROSITE" id="PS50102"/>
    </source>
</evidence>
<organism evidence="25 26">
    <name type="scientific">Trichoplax adhaerens</name>
    <name type="common">Trichoplax reptans</name>
    <dbReference type="NCBI Taxonomy" id="10228"/>
    <lineage>
        <taxon>Eukaryota</taxon>
        <taxon>Metazoa</taxon>
        <taxon>Placozoa</taxon>
        <taxon>Uniplacotomia</taxon>
        <taxon>Trichoplacea</taxon>
        <taxon>Trichoplacidae</taxon>
        <taxon>Trichoplax</taxon>
    </lineage>
</organism>
<dbReference type="PROSITE" id="PS50102">
    <property type="entry name" value="RRM"/>
    <property type="match status" value="1"/>
</dbReference>
<dbReference type="SUPFAM" id="SSF54928">
    <property type="entry name" value="RNA-binding domain, RBD"/>
    <property type="match status" value="1"/>
</dbReference>
<dbReference type="GeneID" id="6754075"/>
<evidence type="ECO:0000256" key="16">
    <source>
        <dbReference type="ARBA" id="ARBA00023163"/>
    </source>
</evidence>
<dbReference type="PANTHER" id="PTHR15608">
    <property type="entry name" value="SPLICING FACTOR U2AF-ASSOCIATED PROTEIN 2"/>
    <property type="match status" value="1"/>
</dbReference>
<keyword evidence="6" id="KW-0597">Phosphoprotein</keyword>
<keyword evidence="15" id="KW-0010">Activator</keyword>
<dbReference type="GO" id="GO:0005694">
    <property type="term" value="C:chromosome"/>
    <property type="evidence" value="ECO:0007669"/>
    <property type="project" value="UniProtKB-SubCell"/>
</dbReference>
<dbReference type="EMBL" id="DS985245">
    <property type="protein sequence ID" value="EDV24533.1"/>
    <property type="molecule type" value="Genomic_DNA"/>
</dbReference>
<protein>
    <recommendedName>
        <fullName evidence="21">17S U2 SnRNP complex component HTATSF1</fullName>
    </recommendedName>
</protein>
<evidence type="ECO:0000256" key="12">
    <source>
        <dbReference type="ARBA" id="ARBA00022884"/>
    </source>
</evidence>
<keyword evidence="4" id="KW-0158">Chromosome</keyword>
<dbReference type="GO" id="GO:0005686">
    <property type="term" value="C:U2 snRNP"/>
    <property type="evidence" value="ECO:0000318"/>
    <property type="project" value="GO_Central"/>
</dbReference>
<keyword evidence="8" id="KW-0747">Spliceosome</keyword>
<dbReference type="InterPro" id="IPR000504">
    <property type="entry name" value="RRM_dom"/>
</dbReference>
<keyword evidence="19" id="KW-0539">Nucleus</keyword>
<dbReference type="PhylomeDB" id="B3RY41"/>
<feature type="domain" description="RRM" evidence="24">
    <location>
        <begin position="134"/>
        <end position="219"/>
    </location>
</feature>
<keyword evidence="26" id="KW-1185">Reference proteome</keyword>
<evidence type="ECO:0000256" key="21">
    <source>
        <dbReference type="ARBA" id="ARBA00073773"/>
    </source>
</evidence>
<keyword evidence="17" id="KW-0508">mRNA splicing</keyword>
<dbReference type="STRING" id="10228.B3RY41"/>
<dbReference type="Gene3D" id="3.30.70.330">
    <property type="match status" value="2"/>
</dbReference>
<dbReference type="CDD" id="cd12282">
    <property type="entry name" value="RRM2_TatSF1_like"/>
    <property type="match status" value="1"/>
</dbReference>
<evidence type="ECO:0000256" key="8">
    <source>
        <dbReference type="ARBA" id="ARBA00022728"/>
    </source>
</evidence>
<dbReference type="GO" id="GO:0003723">
    <property type="term" value="F:RNA binding"/>
    <property type="evidence" value="ECO:0000318"/>
    <property type="project" value="GO_Central"/>
</dbReference>
<keyword evidence="12 22" id="KW-0694">RNA-binding</keyword>
<evidence type="ECO:0000256" key="11">
    <source>
        <dbReference type="ARBA" id="ARBA00022843"/>
    </source>
</evidence>
<dbReference type="InterPro" id="IPR034392">
    <property type="entry name" value="TatSF1-like_RRM1"/>
</dbReference>
<dbReference type="FunFam" id="3.30.70.330:FF:000105">
    <property type="entry name" value="HIV Tat-specific factor 1 homolog"/>
    <property type="match status" value="1"/>
</dbReference>
<evidence type="ECO:0000256" key="5">
    <source>
        <dbReference type="ARBA" id="ARBA00022499"/>
    </source>
</evidence>
<keyword evidence="16" id="KW-0804">Transcription</keyword>
<sequence length="378" mass="43814">MESRKDDLVADLRAQAQQYENLSETVSTTTNSKQRVDNDGVVYEFDEEKRAWFPKIDDDFIAAYQYHYGTNTNQQEPTTGVITAANMAPPTAEAAKPIVNASNAIPKQKQKGEESKDRKSQPEGWFDVDETKNTNVYVSGLPMDTTEEEFVELMSKCGIIMQDDDTKEFKVKLYRDTDGQLKGDGRCCYLKVESVDLALQILDGSLFKDSTINVERAMFTLKGRYDPSLRKKKKNTKKRKRKTQEKLLSWNESKSEKRSKLDKVLIVKNIFHPDEFEKDPTYITELKSSVKEECEAKFGPIKKIIIFDRHPEGVISITFANPEDRDKCLEVMHGRYFAKRKLHAEKWDGFTNYQIEETDMEREERIKKWEAYIEEDNA</sequence>
<evidence type="ECO:0000256" key="10">
    <source>
        <dbReference type="ARBA" id="ARBA00022763"/>
    </source>
</evidence>
<gene>
    <name evidence="25" type="ORF">TRIADDRAFT_63946</name>
</gene>
<evidence type="ECO:0000256" key="15">
    <source>
        <dbReference type="ARBA" id="ARBA00023159"/>
    </source>
</evidence>
<dbReference type="eggNOG" id="KOG1548">
    <property type="taxonomic scope" value="Eukaryota"/>
</dbReference>
<reference evidence="25 26" key="1">
    <citation type="journal article" date="2008" name="Nature">
        <title>The Trichoplax genome and the nature of placozoans.</title>
        <authorList>
            <person name="Srivastava M."/>
            <person name="Begovic E."/>
            <person name="Chapman J."/>
            <person name="Putnam N.H."/>
            <person name="Hellsten U."/>
            <person name="Kawashima T."/>
            <person name="Kuo A."/>
            <person name="Mitros T."/>
            <person name="Salamov A."/>
            <person name="Carpenter M.L."/>
            <person name="Signorovitch A.Y."/>
            <person name="Moreno M.A."/>
            <person name="Kamm K."/>
            <person name="Grimwood J."/>
            <person name="Schmutz J."/>
            <person name="Shapiro H."/>
            <person name="Grigoriev I.V."/>
            <person name="Buss L.W."/>
            <person name="Schierwater B."/>
            <person name="Dellaporta S.L."/>
            <person name="Rokhsar D.S."/>
        </authorList>
    </citation>
    <scope>NUCLEOTIDE SEQUENCE [LARGE SCALE GENOMIC DNA]</scope>
    <source>
        <strain evidence="25 26">Grell-BS-1999</strain>
    </source>
</reference>
<evidence type="ECO:0000256" key="6">
    <source>
        <dbReference type="ARBA" id="ARBA00022553"/>
    </source>
</evidence>
<keyword evidence="10" id="KW-0227">DNA damage</keyword>
<dbReference type="PANTHER" id="PTHR15608:SF0">
    <property type="entry name" value="HIV TAT-SPECIFIC FACTOR 1"/>
    <property type="match status" value="1"/>
</dbReference>
<feature type="compositionally biased region" description="Basic residues" evidence="23">
    <location>
        <begin position="230"/>
        <end position="243"/>
    </location>
</feature>
<comment type="similarity">
    <text evidence="3">Belongs to the HTATSF1 family.</text>
</comment>
<keyword evidence="13" id="KW-0007">Acetylation</keyword>
<evidence type="ECO:0000256" key="7">
    <source>
        <dbReference type="ARBA" id="ARBA00022664"/>
    </source>
</evidence>
<evidence type="ECO:0000256" key="4">
    <source>
        <dbReference type="ARBA" id="ARBA00022454"/>
    </source>
</evidence>
<evidence type="ECO:0000256" key="13">
    <source>
        <dbReference type="ARBA" id="ARBA00022990"/>
    </source>
</evidence>
<keyword evidence="5" id="KW-1017">Isopeptide bond</keyword>
<evidence type="ECO:0000256" key="23">
    <source>
        <dbReference type="SAM" id="MobiDB-lite"/>
    </source>
</evidence>
<evidence type="ECO:0000256" key="18">
    <source>
        <dbReference type="ARBA" id="ARBA00023204"/>
    </source>
</evidence>
<dbReference type="HOGENOM" id="CLU_026945_6_0_1"/>
<dbReference type="Pfam" id="PF00076">
    <property type="entry name" value="RRM_1"/>
    <property type="match status" value="2"/>
</dbReference>
<evidence type="ECO:0000313" key="26">
    <source>
        <dbReference type="Proteomes" id="UP000009022"/>
    </source>
</evidence>
<dbReference type="RefSeq" id="XP_002112423.1">
    <property type="nucleotide sequence ID" value="XM_002112387.1"/>
</dbReference>
<dbReference type="InterPro" id="IPR012677">
    <property type="entry name" value="Nucleotide-bd_a/b_plait_sf"/>
</dbReference>
<evidence type="ECO:0000313" key="25">
    <source>
        <dbReference type="EMBL" id="EDV24533.1"/>
    </source>
</evidence>
<dbReference type="GO" id="GO:0006281">
    <property type="term" value="P:DNA repair"/>
    <property type="evidence" value="ECO:0007669"/>
    <property type="project" value="UniProtKB-KW"/>
</dbReference>
<evidence type="ECO:0000256" key="1">
    <source>
        <dbReference type="ARBA" id="ARBA00004123"/>
    </source>
</evidence>
<dbReference type="FunFam" id="3.30.70.330:FF:000202">
    <property type="entry name" value="HIV Tat-specific factor 1"/>
    <property type="match status" value="1"/>
</dbReference>
<keyword evidence="11" id="KW-0832">Ubl conjugation</keyword>
<name>B3RY41_TRIAD</name>
<keyword evidence="18" id="KW-0234">DNA repair</keyword>
<evidence type="ECO:0000256" key="22">
    <source>
        <dbReference type="PROSITE-ProRule" id="PRU00176"/>
    </source>
</evidence>
<keyword evidence="9" id="KW-0677">Repeat</keyword>
<dbReference type="InterPro" id="IPR035979">
    <property type="entry name" value="RBD_domain_sf"/>
</dbReference>
<feature type="region of interest" description="Disordered" evidence="23">
    <location>
        <begin position="230"/>
        <end position="251"/>
    </location>
</feature>
<dbReference type="OMA" id="DTDFRFG"/>
<accession>B3RY41</accession>
<comment type="subunit">
    <text evidence="20">Component of the 17S U2 SnRNP complex, a ribonucleoprotein complex that contains small nuclear RNA (snRNA) U2 and a number of specific proteins. Within the 17S U2 SnRNP complex, interacts (via UHM region) directly with SF3B1. Component of a complex which is at least composed of HTATSF1/Tat-SF1, the P-TEFb complex components CDK9 and CCNT1, RNA polymerase II, SUPT5H, and NCL/nucleolin. Interacts with GTF2F2/RAP30 and POLR2A. Interacts with TCERG1/CA150. Interacts with (poly-ADP-ribosylated) RPA1; promoting HTATSF1 recruitment to DNA damage sites. Interacts (when phosphorylated) with TOPBP1; promoting recruitment of TOPBP1 to DNA damage sites during S-phase.</text>
</comment>
<dbReference type="GO" id="GO:0005684">
    <property type="term" value="C:U2-type spliceosomal complex"/>
    <property type="evidence" value="ECO:0000318"/>
    <property type="project" value="GO_Central"/>
</dbReference>
<dbReference type="KEGG" id="tad:TRIADDRAFT_63946"/>
<dbReference type="AlphaFoldDB" id="B3RY41"/>
<evidence type="ECO:0000256" key="17">
    <source>
        <dbReference type="ARBA" id="ARBA00023187"/>
    </source>
</evidence>
<comment type="subcellular location">
    <subcellularLocation>
        <location evidence="2">Chromosome</location>
    </subcellularLocation>
    <subcellularLocation>
        <location evidence="1">Nucleus</location>
    </subcellularLocation>
</comment>
<dbReference type="SMART" id="SM00360">
    <property type="entry name" value="RRM"/>
    <property type="match status" value="2"/>
</dbReference>
<evidence type="ECO:0000256" key="9">
    <source>
        <dbReference type="ARBA" id="ARBA00022737"/>
    </source>
</evidence>
<dbReference type="Proteomes" id="UP000009022">
    <property type="component" value="Unassembled WGS sequence"/>
</dbReference>
<dbReference type="GO" id="GO:0000398">
    <property type="term" value="P:mRNA splicing, via spliceosome"/>
    <property type="evidence" value="ECO:0007669"/>
    <property type="project" value="InterPro"/>
</dbReference>
<dbReference type="InParanoid" id="B3RY41"/>
<evidence type="ECO:0000256" key="2">
    <source>
        <dbReference type="ARBA" id="ARBA00004286"/>
    </source>
</evidence>
<evidence type="ECO:0000256" key="14">
    <source>
        <dbReference type="ARBA" id="ARBA00023015"/>
    </source>
</evidence>
<dbReference type="OrthoDB" id="10258585at2759"/>
<keyword evidence="7" id="KW-0507">mRNA processing</keyword>
<proteinExistence type="inferred from homology"/>
<feature type="region of interest" description="Disordered" evidence="23">
    <location>
        <begin position="96"/>
        <end position="126"/>
    </location>
</feature>
<feature type="compositionally biased region" description="Basic and acidic residues" evidence="23">
    <location>
        <begin position="110"/>
        <end position="121"/>
    </location>
</feature>
<dbReference type="InterPro" id="IPR034393">
    <property type="entry name" value="TatSF1-like"/>
</dbReference>
<evidence type="ECO:0000256" key="3">
    <source>
        <dbReference type="ARBA" id="ARBA00007747"/>
    </source>
</evidence>
<evidence type="ECO:0000256" key="20">
    <source>
        <dbReference type="ARBA" id="ARBA00062124"/>
    </source>
</evidence>
<keyword evidence="14" id="KW-0805">Transcription regulation</keyword>
<dbReference type="CDD" id="cd12281">
    <property type="entry name" value="RRM1_TatSF1_like"/>
    <property type="match status" value="1"/>
</dbReference>